<comment type="caution">
    <text evidence="1">The sequence shown here is derived from an EMBL/GenBank/DDBJ whole genome shotgun (WGS) entry which is preliminary data.</text>
</comment>
<organism evidence="1 2">
    <name type="scientific">Daphnia magna</name>
    <dbReference type="NCBI Taxonomy" id="35525"/>
    <lineage>
        <taxon>Eukaryota</taxon>
        <taxon>Metazoa</taxon>
        <taxon>Ecdysozoa</taxon>
        <taxon>Arthropoda</taxon>
        <taxon>Crustacea</taxon>
        <taxon>Branchiopoda</taxon>
        <taxon>Diplostraca</taxon>
        <taxon>Cladocera</taxon>
        <taxon>Anomopoda</taxon>
        <taxon>Daphniidae</taxon>
        <taxon>Daphnia</taxon>
    </lineage>
</organism>
<evidence type="ECO:0000313" key="2">
    <source>
        <dbReference type="Proteomes" id="UP001234178"/>
    </source>
</evidence>
<reference evidence="1 2" key="1">
    <citation type="journal article" date="2023" name="Nucleic Acids Res.">
        <title>The hologenome of Daphnia magna reveals possible DNA methylation and microbiome-mediated evolution of the host genome.</title>
        <authorList>
            <person name="Chaturvedi A."/>
            <person name="Li X."/>
            <person name="Dhandapani V."/>
            <person name="Marshall H."/>
            <person name="Kissane S."/>
            <person name="Cuenca-Cambronero M."/>
            <person name="Asole G."/>
            <person name="Calvet F."/>
            <person name="Ruiz-Romero M."/>
            <person name="Marangio P."/>
            <person name="Guigo R."/>
            <person name="Rago D."/>
            <person name="Mirbahai L."/>
            <person name="Eastwood N."/>
            <person name="Colbourne J.K."/>
            <person name="Zhou J."/>
            <person name="Mallon E."/>
            <person name="Orsini L."/>
        </authorList>
    </citation>
    <scope>NUCLEOTIDE SEQUENCE [LARGE SCALE GENOMIC DNA]</scope>
    <source>
        <strain evidence="1">LRV0_1</strain>
    </source>
</reference>
<proteinExistence type="predicted"/>
<keyword evidence="2" id="KW-1185">Reference proteome</keyword>
<dbReference type="Proteomes" id="UP001234178">
    <property type="component" value="Unassembled WGS sequence"/>
</dbReference>
<protein>
    <submittedName>
        <fullName evidence="1">Uncharacterized protein</fullName>
    </submittedName>
</protein>
<accession>A0ABQ9Z0M1</accession>
<sequence>MTSPVLCNSWRPLAAAITRRLLSIVFGSPPTHFIRLVECDVRCDHPIGIQKKTFPHSLKNNAVAANSVSIPVKRALHPFPIGPLLLTIPLSTPTLTRYSMLNAASGSLQCIAALPDRSAFSLPLPGYHPLHPPFPFPAPTRRLFGRQLVVRLLDRSGSVLGAAPTSPKRHRLPFLLDPHDFPCTLVLTDFLFPLSGFSSFTSQYGGLSWLLLLTSINRG</sequence>
<evidence type="ECO:0000313" key="1">
    <source>
        <dbReference type="EMBL" id="KAK4006369.1"/>
    </source>
</evidence>
<gene>
    <name evidence="1" type="ORF">OUZ56_011522</name>
</gene>
<dbReference type="EMBL" id="JAOYFB010000002">
    <property type="protein sequence ID" value="KAK4006369.1"/>
    <property type="molecule type" value="Genomic_DNA"/>
</dbReference>
<name>A0ABQ9Z0M1_9CRUS</name>